<dbReference type="OrthoDB" id="9813917at2"/>
<evidence type="ECO:0000259" key="3">
    <source>
        <dbReference type="PROSITE" id="PS51186"/>
    </source>
</evidence>
<dbReference type="EMBL" id="FRAR01000004">
    <property type="protein sequence ID" value="SHJ92981.1"/>
    <property type="molecule type" value="Genomic_DNA"/>
</dbReference>
<dbReference type="GO" id="GO:0008080">
    <property type="term" value="F:N-acetyltransferase activity"/>
    <property type="evidence" value="ECO:0007669"/>
    <property type="project" value="UniProtKB-ARBA"/>
</dbReference>
<dbReference type="PANTHER" id="PTHR10908:SF0">
    <property type="entry name" value="SEROTONIN N-ACETYLTRANSFERASE"/>
    <property type="match status" value="1"/>
</dbReference>
<dbReference type="Gene3D" id="3.40.630.30">
    <property type="match status" value="1"/>
</dbReference>
<name>A0A1M6NBA7_9FIRM</name>
<dbReference type="PROSITE" id="PS51186">
    <property type="entry name" value="GNAT"/>
    <property type="match status" value="1"/>
</dbReference>
<dbReference type="InterPro" id="IPR000182">
    <property type="entry name" value="GNAT_dom"/>
</dbReference>
<dbReference type="InterPro" id="IPR051635">
    <property type="entry name" value="SNAT-like"/>
</dbReference>
<protein>
    <submittedName>
        <fullName evidence="4">Ribosomal-protein-alanine N-acetyltransferase</fullName>
    </submittedName>
</protein>
<organism evidence="4 5">
    <name type="scientific">Desulforamulus aeronauticus DSM 10349</name>
    <dbReference type="NCBI Taxonomy" id="1121421"/>
    <lineage>
        <taxon>Bacteria</taxon>
        <taxon>Bacillati</taxon>
        <taxon>Bacillota</taxon>
        <taxon>Clostridia</taxon>
        <taxon>Eubacteriales</taxon>
        <taxon>Peptococcaceae</taxon>
        <taxon>Desulforamulus</taxon>
    </lineage>
</organism>
<evidence type="ECO:0000256" key="1">
    <source>
        <dbReference type="ARBA" id="ARBA00022679"/>
    </source>
</evidence>
<dbReference type="SUPFAM" id="SSF55729">
    <property type="entry name" value="Acyl-CoA N-acyltransferases (Nat)"/>
    <property type="match status" value="1"/>
</dbReference>
<dbReference type="PANTHER" id="PTHR10908">
    <property type="entry name" value="SEROTONIN N-ACETYLTRANSFERASE"/>
    <property type="match status" value="1"/>
</dbReference>
<dbReference type="AlphaFoldDB" id="A0A1M6NBA7"/>
<evidence type="ECO:0000313" key="5">
    <source>
        <dbReference type="Proteomes" id="UP000183997"/>
    </source>
</evidence>
<proteinExistence type="predicted"/>
<evidence type="ECO:0000313" key="4">
    <source>
        <dbReference type="EMBL" id="SHJ92981.1"/>
    </source>
</evidence>
<accession>A0A1M6NBA7</accession>
<dbReference type="Pfam" id="PF00583">
    <property type="entry name" value="Acetyltransf_1"/>
    <property type="match status" value="1"/>
</dbReference>
<keyword evidence="1 4" id="KW-0808">Transferase</keyword>
<dbReference type="CDD" id="cd04301">
    <property type="entry name" value="NAT_SF"/>
    <property type="match status" value="1"/>
</dbReference>
<keyword evidence="5" id="KW-1185">Reference proteome</keyword>
<dbReference type="Proteomes" id="UP000183997">
    <property type="component" value="Unassembled WGS sequence"/>
</dbReference>
<dbReference type="STRING" id="1121421.SAMN02745123_00028"/>
<gene>
    <name evidence="4" type="ORF">SAMN02745123_00028</name>
</gene>
<reference evidence="5" key="1">
    <citation type="submission" date="2016-11" db="EMBL/GenBank/DDBJ databases">
        <authorList>
            <person name="Varghese N."/>
            <person name="Submissions S."/>
        </authorList>
    </citation>
    <scope>NUCLEOTIDE SEQUENCE [LARGE SCALE GENOMIC DNA]</scope>
    <source>
        <strain evidence="5">DSM 10349</strain>
    </source>
</reference>
<feature type="domain" description="N-acetyltransferase" evidence="3">
    <location>
        <begin position="11"/>
        <end position="187"/>
    </location>
</feature>
<evidence type="ECO:0000256" key="2">
    <source>
        <dbReference type="ARBA" id="ARBA00023315"/>
    </source>
</evidence>
<keyword evidence="2" id="KW-0012">Acyltransferase</keyword>
<dbReference type="InterPro" id="IPR016181">
    <property type="entry name" value="Acyl_CoA_acyltransferase"/>
</dbReference>
<sequence length="187" mass="21142">MIAKERTRTLMHFRQATTGDLDMILAIENQSFKNGIKESPQVFLERIEVFPEGFLLLETDESADPIGYICSELWSSKKDLSAENLSLGHSIKKVHSHQGQELYVSSMGVLPEYRGRGYGGRMLRHLITKASKDFPQVNSVLLIVSEKWPAARKTYLKLGFEQVDLIPAFFQPVGLKSEPGIVMKKML</sequence>